<dbReference type="Proteomes" id="UP000251960">
    <property type="component" value="Chromosome 3"/>
</dbReference>
<sequence length="94" mass="10509">MSYLWESMSHLKLVTNMRAKNDPWFVEYLLHVGGGTEDTNSDGDTCLPDDVCVPYSGSDSDLDNLIDPVFPNLNENMSDSTYISSRAILSTRND</sequence>
<evidence type="ECO:0000313" key="1">
    <source>
        <dbReference type="EMBL" id="PWZ32331.1"/>
    </source>
</evidence>
<gene>
    <name evidence="1" type="ORF">Zm00014a_038695</name>
</gene>
<reference evidence="1 2" key="1">
    <citation type="journal article" date="2018" name="Nat. Genet.">
        <title>Extensive intraspecific gene order and gene structural variations between Mo17 and other maize genomes.</title>
        <authorList>
            <person name="Sun S."/>
            <person name="Zhou Y."/>
            <person name="Chen J."/>
            <person name="Shi J."/>
            <person name="Zhao H."/>
            <person name="Zhao H."/>
            <person name="Song W."/>
            <person name="Zhang M."/>
            <person name="Cui Y."/>
            <person name="Dong X."/>
            <person name="Liu H."/>
            <person name="Ma X."/>
            <person name="Jiao Y."/>
            <person name="Wang B."/>
            <person name="Wei X."/>
            <person name="Stein J.C."/>
            <person name="Glaubitz J.C."/>
            <person name="Lu F."/>
            <person name="Yu G."/>
            <person name="Liang C."/>
            <person name="Fengler K."/>
            <person name="Li B."/>
            <person name="Rafalski A."/>
            <person name="Schnable P.S."/>
            <person name="Ware D.H."/>
            <person name="Buckler E.S."/>
            <person name="Lai J."/>
        </authorList>
    </citation>
    <scope>NUCLEOTIDE SEQUENCE [LARGE SCALE GENOMIC DNA]</scope>
    <source>
        <strain evidence="2">cv. Missouri 17</strain>
        <tissue evidence="1">Seedling</tissue>
    </source>
</reference>
<dbReference type="PANTHER" id="PTHR10492">
    <property type="match status" value="1"/>
</dbReference>
<dbReference type="EMBL" id="NCVQ01000004">
    <property type="protein sequence ID" value="PWZ32331.1"/>
    <property type="molecule type" value="Genomic_DNA"/>
</dbReference>
<dbReference type="AlphaFoldDB" id="A0A3L6FIY6"/>
<dbReference type="PANTHER" id="PTHR10492:SF92">
    <property type="entry name" value="ATP-DEPENDENT DNA HELICASE"/>
    <property type="match status" value="1"/>
</dbReference>
<accession>A0A3L6FIY6</accession>
<comment type="caution">
    <text evidence="1">The sequence shown here is derived from an EMBL/GenBank/DDBJ whole genome shotgun (WGS) entry which is preliminary data.</text>
</comment>
<proteinExistence type="predicted"/>
<organism evidence="1 2">
    <name type="scientific">Zea mays</name>
    <name type="common">Maize</name>
    <dbReference type="NCBI Taxonomy" id="4577"/>
    <lineage>
        <taxon>Eukaryota</taxon>
        <taxon>Viridiplantae</taxon>
        <taxon>Streptophyta</taxon>
        <taxon>Embryophyta</taxon>
        <taxon>Tracheophyta</taxon>
        <taxon>Spermatophyta</taxon>
        <taxon>Magnoliopsida</taxon>
        <taxon>Liliopsida</taxon>
        <taxon>Poales</taxon>
        <taxon>Poaceae</taxon>
        <taxon>PACMAD clade</taxon>
        <taxon>Panicoideae</taxon>
        <taxon>Andropogonodae</taxon>
        <taxon>Andropogoneae</taxon>
        <taxon>Tripsacinae</taxon>
        <taxon>Zea</taxon>
    </lineage>
</organism>
<evidence type="ECO:0000313" key="2">
    <source>
        <dbReference type="Proteomes" id="UP000251960"/>
    </source>
</evidence>
<name>A0A3L6FIY6_MAIZE</name>
<protein>
    <submittedName>
        <fullName evidence="1">Uncharacterized protein</fullName>
    </submittedName>
</protein>